<dbReference type="PRINTS" id="PR00086">
    <property type="entry name" value="LLDHDRGNASE"/>
</dbReference>
<keyword evidence="5 8" id="KW-0520">NAD</keyword>
<dbReference type="InterPro" id="IPR022383">
    <property type="entry name" value="Lactate/malate_DH_C"/>
</dbReference>
<reference evidence="13" key="1">
    <citation type="submission" date="2025-08" db="UniProtKB">
        <authorList>
            <consortium name="RefSeq"/>
        </authorList>
    </citation>
    <scope>IDENTIFICATION</scope>
</reference>
<protein>
    <recommendedName>
        <fullName evidence="3 9">L-lactate dehydrogenase</fullName>
        <ecNumber evidence="3 9">1.1.1.27</ecNumber>
    </recommendedName>
</protein>
<dbReference type="InterPro" id="IPR018177">
    <property type="entry name" value="L-lactate_DH_AS"/>
</dbReference>
<evidence type="ECO:0000256" key="8">
    <source>
        <dbReference type="PIRSR" id="PIRSR000102-3"/>
    </source>
</evidence>
<dbReference type="Pfam" id="PF00056">
    <property type="entry name" value="Ldh_1_N"/>
    <property type="match status" value="1"/>
</dbReference>
<feature type="binding site" evidence="8">
    <location>
        <begin position="34"/>
        <end position="39"/>
    </location>
    <ligand>
        <name>NAD(+)</name>
        <dbReference type="ChEBI" id="CHEBI:57540"/>
    </ligand>
</feature>
<evidence type="ECO:0000256" key="1">
    <source>
        <dbReference type="ARBA" id="ARBA00004843"/>
    </source>
</evidence>
<evidence type="ECO:0000256" key="5">
    <source>
        <dbReference type="ARBA" id="ARBA00023027"/>
    </source>
</evidence>
<dbReference type="InterPro" id="IPR001236">
    <property type="entry name" value="Lactate/malate_DH_N"/>
</dbReference>
<feature type="domain" description="Lactate/malate dehydrogenase C-terminal" evidence="11">
    <location>
        <begin position="170"/>
        <end position="328"/>
    </location>
</feature>
<keyword evidence="12" id="KW-1185">Reference proteome</keyword>
<evidence type="ECO:0000259" key="10">
    <source>
        <dbReference type="Pfam" id="PF00056"/>
    </source>
</evidence>
<evidence type="ECO:0000256" key="3">
    <source>
        <dbReference type="ARBA" id="ARBA00012967"/>
    </source>
</evidence>
<dbReference type="Pfam" id="PF02866">
    <property type="entry name" value="Ldh_1_C"/>
    <property type="match status" value="1"/>
</dbReference>
<evidence type="ECO:0000313" key="12">
    <source>
        <dbReference type="Proteomes" id="UP000835206"/>
    </source>
</evidence>
<dbReference type="GeneID" id="100649772"/>
<dbReference type="InterPro" id="IPR015955">
    <property type="entry name" value="Lactate_DH/Glyco_Ohase_4_C"/>
</dbReference>
<dbReference type="AlphaFoldDB" id="A0A9B2MPH0"/>
<dbReference type="OrthoDB" id="5405561at2759"/>
<feature type="active site" description="Proton acceptor" evidence="7">
    <location>
        <position position="200"/>
    </location>
</feature>
<dbReference type="Proteomes" id="UP000835206">
    <property type="component" value="Chromosome 7"/>
</dbReference>
<dbReference type="Gene3D" id="3.40.50.720">
    <property type="entry name" value="NAD(P)-binding Rossmann-like Domain"/>
    <property type="match status" value="1"/>
</dbReference>
<name>A0A9B2MPH0_BOMTE</name>
<feature type="binding site" evidence="8">
    <location>
        <position position="59"/>
    </location>
    <ligand>
        <name>NAD(+)</name>
        <dbReference type="ChEBI" id="CHEBI:57540"/>
    </ligand>
</feature>
<dbReference type="PANTHER" id="PTHR43128:SF16">
    <property type="entry name" value="L-LACTATE DEHYDROGENASE"/>
    <property type="match status" value="1"/>
</dbReference>
<organism evidence="12 13">
    <name type="scientific">Bombus terrestris</name>
    <name type="common">Buff-tailed bumblebee</name>
    <name type="synonym">Apis terrestris</name>
    <dbReference type="NCBI Taxonomy" id="30195"/>
    <lineage>
        <taxon>Eukaryota</taxon>
        <taxon>Metazoa</taxon>
        <taxon>Ecdysozoa</taxon>
        <taxon>Arthropoda</taxon>
        <taxon>Hexapoda</taxon>
        <taxon>Insecta</taxon>
        <taxon>Pterygota</taxon>
        <taxon>Neoptera</taxon>
        <taxon>Endopterygota</taxon>
        <taxon>Hymenoptera</taxon>
        <taxon>Apocrita</taxon>
        <taxon>Aculeata</taxon>
        <taxon>Apoidea</taxon>
        <taxon>Anthophila</taxon>
        <taxon>Apidae</taxon>
        <taxon>Bombus</taxon>
        <taxon>Bombus</taxon>
    </lineage>
</organism>
<dbReference type="GO" id="GO:0004459">
    <property type="term" value="F:L-lactate dehydrogenase (NAD+) activity"/>
    <property type="evidence" value="ECO:0007669"/>
    <property type="project" value="UniProtKB-EC"/>
</dbReference>
<dbReference type="PROSITE" id="PS00064">
    <property type="entry name" value="L_LDH"/>
    <property type="match status" value="1"/>
</dbReference>
<dbReference type="PIRSF" id="PIRSF000102">
    <property type="entry name" value="Lac_mal_DH"/>
    <property type="match status" value="1"/>
</dbReference>
<sequence length="339" mass="37186">MITFHFRPPCLKEELLCKFAEPVRDCCHKVTIVGSGMVGVACANSLLFQNITPHIAIVDAFPKKLEGEGMDYNHGAVFLGDPRVDFDTDFCITSNSKVIVITAGARQKKGESRLDLVQRNSEIMKNIIPTLVSYSPNAVFVIVSNPVDILSWITWKVSGLPAGRIIGSGTSLDSARFRYLIADRIGIAPSSVHACIIGEHGDSQVPLWSGINVAGVQFRDILPNIGLETDEERWFEISKEVVRLGATVRCLKGYSNTAIGLSVAHIVTAILSNSQTVIPVSTLVQGHHEVCQEIFLSLPCSIGENGVTNIVRMRITEFEKKLFQTSANFVYNVQKDIKT</sequence>
<dbReference type="PANTHER" id="PTHR43128">
    <property type="entry name" value="L-2-HYDROXYCARBOXYLATE DEHYDROGENASE (NAD(P)(+))"/>
    <property type="match status" value="1"/>
</dbReference>
<evidence type="ECO:0000259" key="11">
    <source>
        <dbReference type="Pfam" id="PF02866"/>
    </source>
</evidence>
<dbReference type="InterPro" id="IPR036291">
    <property type="entry name" value="NAD(P)-bd_dom_sf"/>
</dbReference>
<feature type="binding site" evidence="8">
    <location>
        <position position="120"/>
    </location>
    <ligand>
        <name>NAD(+)</name>
        <dbReference type="ChEBI" id="CHEBI:57540"/>
    </ligand>
</feature>
<dbReference type="EC" id="1.1.1.27" evidence="3 9"/>
<gene>
    <name evidence="13" type="primary">LOC100649772</name>
</gene>
<evidence type="ECO:0000256" key="9">
    <source>
        <dbReference type="RuleBase" id="RU000496"/>
    </source>
</evidence>
<dbReference type="InterPro" id="IPR011304">
    <property type="entry name" value="L-lactate_DH"/>
</dbReference>
<dbReference type="RefSeq" id="XP_012166196.3">
    <property type="nucleotide sequence ID" value="XM_012310806.3"/>
</dbReference>
<evidence type="ECO:0000313" key="13">
    <source>
        <dbReference type="RefSeq" id="XP_012166196.3"/>
    </source>
</evidence>
<dbReference type="KEGG" id="bter:100649772"/>
<dbReference type="SUPFAM" id="SSF56327">
    <property type="entry name" value="LDH C-terminal domain-like"/>
    <property type="match status" value="1"/>
</dbReference>
<evidence type="ECO:0000256" key="4">
    <source>
        <dbReference type="ARBA" id="ARBA00023002"/>
    </source>
</evidence>
<comment type="similarity">
    <text evidence="2">Belongs to the LDH/MDH superfamily. LDH family.</text>
</comment>
<dbReference type="NCBIfam" id="TIGR01771">
    <property type="entry name" value="L-LDH-NAD"/>
    <property type="match status" value="1"/>
</dbReference>
<comment type="catalytic activity">
    <reaction evidence="6 9">
        <text>(S)-lactate + NAD(+) = pyruvate + NADH + H(+)</text>
        <dbReference type="Rhea" id="RHEA:23444"/>
        <dbReference type="ChEBI" id="CHEBI:15361"/>
        <dbReference type="ChEBI" id="CHEBI:15378"/>
        <dbReference type="ChEBI" id="CHEBI:16651"/>
        <dbReference type="ChEBI" id="CHEBI:57540"/>
        <dbReference type="ChEBI" id="CHEBI:57945"/>
        <dbReference type="EC" id="1.1.1.27"/>
    </reaction>
</comment>
<dbReference type="CDD" id="cd05293">
    <property type="entry name" value="LDH_1"/>
    <property type="match status" value="1"/>
</dbReference>
<proteinExistence type="inferred from homology"/>
<feature type="binding site" evidence="8">
    <location>
        <begin position="143"/>
        <end position="145"/>
    </location>
    <ligand>
        <name>NAD(+)</name>
        <dbReference type="ChEBI" id="CHEBI:57540"/>
    </ligand>
</feature>
<accession>A0A9B2MPH0</accession>
<evidence type="ECO:0000256" key="6">
    <source>
        <dbReference type="ARBA" id="ARBA00049258"/>
    </source>
</evidence>
<evidence type="ECO:0000256" key="7">
    <source>
        <dbReference type="PIRSR" id="PIRSR000102-1"/>
    </source>
</evidence>
<comment type="pathway">
    <text evidence="1 9">Fermentation; pyruvate fermentation to lactate; (S)-lactate from pyruvate: step 1/1.</text>
</comment>
<dbReference type="InterPro" id="IPR001557">
    <property type="entry name" value="L-lactate/malate_DH"/>
</dbReference>
<dbReference type="SUPFAM" id="SSF51735">
    <property type="entry name" value="NAD(P)-binding Rossmann-fold domains"/>
    <property type="match status" value="1"/>
</dbReference>
<dbReference type="Gene3D" id="3.90.110.10">
    <property type="entry name" value="Lactate dehydrogenase/glycoside hydrolase, family 4, C-terminal"/>
    <property type="match status" value="1"/>
</dbReference>
<evidence type="ECO:0000256" key="2">
    <source>
        <dbReference type="ARBA" id="ARBA00006054"/>
    </source>
</evidence>
<dbReference type="GO" id="GO:0005737">
    <property type="term" value="C:cytoplasm"/>
    <property type="evidence" value="ECO:0007669"/>
    <property type="project" value="InterPro"/>
</dbReference>
<feature type="domain" description="Lactate/malate dehydrogenase N-terminal" evidence="10">
    <location>
        <begin position="29"/>
        <end position="167"/>
    </location>
</feature>
<dbReference type="GO" id="GO:0006089">
    <property type="term" value="P:lactate metabolic process"/>
    <property type="evidence" value="ECO:0007669"/>
    <property type="project" value="TreeGrafter"/>
</dbReference>
<keyword evidence="4 9" id="KW-0560">Oxidoreductase</keyword>